<evidence type="ECO:0000313" key="3">
    <source>
        <dbReference type="EMBL" id="WMT16079.1"/>
    </source>
</evidence>
<gene>
    <name evidence="2" type="ORF">G9399_19745</name>
    <name evidence="3" type="ORF">RFB13_07065</name>
</gene>
<feature type="transmembrane region" description="Helical" evidence="1">
    <location>
        <begin position="170"/>
        <end position="187"/>
    </location>
</feature>
<organism evidence="2 4">
    <name type="scientific">Serratia fonticola</name>
    <dbReference type="NCBI Taxonomy" id="47917"/>
    <lineage>
        <taxon>Bacteria</taxon>
        <taxon>Pseudomonadati</taxon>
        <taxon>Pseudomonadota</taxon>
        <taxon>Gammaproteobacteria</taxon>
        <taxon>Enterobacterales</taxon>
        <taxon>Yersiniaceae</taxon>
        <taxon>Serratia</taxon>
    </lineage>
</organism>
<accession>A0A1Q5VKD4</accession>
<feature type="transmembrane region" description="Helical" evidence="1">
    <location>
        <begin position="477"/>
        <end position="495"/>
    </location>
</feature>
<feature type="transmembrane region" description="Helical" evidence="1">
    <location>
        <begin position="327"/>
        <end position="360"/>
    </location>
</feature>
<sequence>MNKMKLEWKRGDWAAYFGLMTNNLTNLLTMMGLLIFVVGIPKEIVYGRIAPAFGLAVMMASICYTWFGLQMARQTGRSDVTALPSGPSAPSIFTVTFLVLMPVYQSTGDADFAIAIGLVWCFVEALILVGGSFLGETIRKMIPRTVLLSCLSGLGLLLLAMNPMLQAFEAPTVSFIVLLLIFINWFGKKPIFARIPTGLLLLIAGTALAWISGLQSPDAIKASMSSFGFNPPGFHVDSFMQGLPHALPYLASAVPLGLANYIFDLENIESAHAAGDEYNTRKVMMANGLSSMFGCLLGNPFPVTVYVGHAGWKAMGASIGYTLASGVTMFLVPLFGLGAFMLAVIPMTAIVPILVFIGVVTANQVVRETPKIEVPVIFICLFPWIANWGLTMVNSVLGAAGTSGAKLGAELLHSKGVYYQGLVHLGSGAPLASMLWGCVAIFAIINKPLRGAVAAATGALLALFGVIHAPAVGFAEGSSLLFTLAYLMMSAMFVVKHFLDSRETVTAPVQEPTKSA</sequence>
<feature type="transmembrane region" description="Helical" evidence="1">
    <location>
        <begin position="81"/>
        <end position="100"/>
    </location>
</feature>
<keyword evidence="1" id="KW-0812">Transmembrane</keyword>
<evidence type="ECO:0000313" key="4">
    <source>
        <dbReference type="Proteomes" id="UP000503464"/>
    </source>
</evidence>
<reference evidence="3 5" key="3">
    <citation type="submission" date="2023-08" db="EMBL/GenBank/DDBJ databases">
        <title>Complete Genome and Methylome dissection of Serratia fonticola NEB369.</title>
        <authorList>
            <person name="Fomenkov A."/>
            <person name="Roberts R.D."/>
        </authorList>
    </citation>
    <scope>NUCLEOTIDE SEQUENCE [LARGE SCALE GENOMIC DNA]</scope>
    <source>
        <strain evidence="3 5">NEB369</strain>
    </source>
</reference>
<feature type="transmembrane region" description="Helical" evidence="1">
    <location>
        <begin position="49"/>
        <end position="69"/>
    </location>
</feature>
<dbReference type="Proteomes" id="UP000503464">
    <property type="component" value="Chromosome"/>
</dbReference>
<dbReference type="Proteomes" id="UP001235341">
    <property type="component" value="Chromosome"/>
</dbReference>
<dbReference type="EMBL" id="CP133586">
    <property type="protein sequence ID" value="WMT16079.1"/>
    <property type="molecule type" value="Genomic_DNA"/>
</dbReference>
<feature type="transmembrane region" description="Helical" evidence="1">
    <location>
        <begin position="284"/>
        <end position="307"/>
    </location>
</feature>
<protein>
    <submittedName>
        <fullName evidence="2">Xanthine permease</fullName>
    </submittedName>
</protein>
<keyword evidence="5" id="KW-1185">Reference proteome</keyword>
<evidence type="ECO:0000313" key="5">
    <source>
        <dbReference type="Proteomes" id="UP001235341"/>
    </source>
</evidence>
<feature type="transmembrane region" description="Helical" evidence="1">
    <location>
        <begin position="199"/>
        <end position="216"/>
    </location>
</feature>
<reference evidence="4" key="1">
    <citation type="submission" date="2020-03" db="EMBL/GenBank/DDBJ databases">
        <title>Genome sequences of seven Enterobacteriaceae strains isolated from Canadian wastewater treatment facilities.</title>
        <authorList>
            <person name="Huang H."/>
            <person name="Chmara J.T."/>
            <person name="Duceppe M.-O."/>
        </authorList>
    </citation>
    <scope>NUCLEOTIDE SEQUENCE [LARGE SCALE GENOMIC DNA]</scope>
    <source>
        <strain evidence="4">Biosolid 3</strain>
    </source>
</reference>
<dbReference type="PANTHER" id="PTHR31610:SF0">
    <property type="entry name" value="SLC26A_SULP TRANSPORTER DOMAIN-CONTAINING PROTEIN"/>
    <property type="match status" value="1"/>
</dbReference>
<feature type="transmembrane region" description="Helical" evidence="1">
    <location>
        <begin position="452"/>
        <end position="471"/>
    </location>
</feature>
<keyword evidence="1" id="KW-0472">Membrane</keyword>
<dbReference type="AlphaFoldDB" id="A0A1Q5VKD4"/>
<keyword evidence="1" id="KW-1133">Transmembrane helix</keyword>
<feature type="transmembrane region" description="Helical" evidence="1">
    <location>
        <begin position="12"/>
        <end position="37"/>
    </location>
</feature>
<evidence type="ECO:0000256" key="1">
    <source>
        <dbReference type="SAM" id="Phobius"/>
    </source>
</evidence>
<feature type="transmembrane region" description="Helical" evidence="1">
    <location>
        <begin position="112"/>
        <end position="134"/>
    </location>
</feature>
<dbReference type="EMBL" id="CP054160">
    <property type="protein sequence ID" value="QKJ60126.1"/>
    <property type="molecule type" value="Genomic_DNA"/>
</dbReference>
<feature type="transmembrane region" description="Helical" evidence="1">
    <location>
        <begin position="146"/>
        <end position="164"/>
    </location>
</feature>
<evidence type="ECO:0000313" key="2">
    <source>
        <dbReference type="EMBL" id="QKJ60126.1"/>
    </source>
</evidence>
<dbReference type="PANTHER" id="PTHR31610">
    <property type="entry name" value="SLR0360 PROTEIN"/>
    <property type="match status" value="1"/>
</dbReference>
<feature type="transmembrane region" description="Helical" evidence="1">
    <location>
        <begin position="372"/>
        <end position="397"/>
    </location>
</feature>
<name>A0A1Q5VKD4_SERFO</name>
<dbReference type="RefSeq" id="WP_065686355.1">
    <property type="nucleotide sequence ID" value="NZ_CP023956.1"/>
</dbReference>
<feature type="transmembrane region" description="Helical" evidence="1">
    <location>
        <begin position="417"/>
        <end position="445"/>
    </location>
</feature>
<reference evidence="2" key="2">
    <citation type="submission" date="2022-06" db="EMBL/GenBank/DDBJ databases">
        <title>Genome sequences of seven Enterobacteriaceae strains isolated from Canadian wastewater treatment facilities.</title>
        <authorList>
            <person name="Huang H."/>
            <person name="Chmara J.T."/>
            <person name="Duceppe M.-O."/>
        </authorList>
    </citation>
    <scope>NUCLEOTIDE SEQUENCE</scope>
    <source>
        <strain evidence="2">HH13</strain>
    </source>
</reference>
<proteinExistence type="predicted"/>